<reference evidence="4" key="2">
    <citation type="submission" date="2020-09" db="EMBL/GenBank/DDBJ databases">
        <authorList>
            <person name="Sun Q."/>
            <person name="Ohkuma M."/>
        </authorList>
    </citation>
    <scope>NUCLEOTIDE SEQUENCE</scope>
    <source>
        <strain evidence="4">JCM 4125</strain>
    </source>
</reference>
<dbReference type="SUPFAM" id="SSF53448">
    <property type="entry name" value="Nucleotide-diphospho-sugar transferases"/>
    <property type="match status" value="1"/>
</dbReference>
<feature type="domain" description="Glycosyltransferase 2-like" evidence="2">
    <location>
        <begin position="7"/>
        <end position="140"/>
    </location>
</feature>
<dbReference type="AlphaFoldDB" id="A0A918HK85"/>
<name>A0A918HK85_9ACTN</name>
<evidence type="ECO:0000256" key="1">
    <source>
        <dbReference type="SAM" id="MobiDB-lite"/>
    </source>
</evidence>
<dbReference type="InterPro" id="IPR001173">
    <property type="entry name" value="Glyco_trans_2-like"/>
</dbReference>
<sequence>MSEPTVTVVIGAYNAMPYLTRCLESVVEQSLGDHTLECLAVDDGSTDGTGKELDRFAAAHPAVVRVVHQRNSGGPSGPRNVAIAQARGRYVFFLDADDYLGPNAMRRMIDMAERNGSDVVLGKYVGVDCEVPRSMFESNQEVVDLATSRVWNALTPHKLFRRSLLLERGLRFDEDIRIGEDRLFVTKAYLQASVISVVADEDCYYKVKRADQGNITSSYSDLGKRFEVARRIMAAIAALSEPGPVRDAALLRTFRGGLLDSFSWRFPLMEESEQTEAMAVVKAEVERFYTPELDAQLTAPHRIFAHCARHGLRRELIDVIEFLKEERARRRPAHEVVVDQGRAYATYPHFRDGTAGIPDSCYDITGELRQDDRLDAVQWRGGRRRGVLRLSGHGFIERVRTREPATELVLRRRGDGQEVRVPTRPVPTADPDAGPAGFTADLDPARALDGGPLTHGVWDVYLDVRTQGLSTRRRFGARKAADLAPATSGGSGRLAVKPYYTAYGNLSLDVTARKKTRRPKTLKRRVGSGLRGLGRRLGGRKLRRIARLRGRSTASTRP</sequence>
<dbReference type="RefSeq" id="WP_189713730.1">
    <property type="nucleotide sequence ID" value="NZ_BMSA01000016.1"/>
</dbReference>
<evidence type="ECO:0000259" key="3">
    <source>
        <dbReference type="Pfam" id="PF22181"/>
    </source>
</evidence>
<protein>
    <recommendedName>
        <fullName evidence="6">Glycosyl transferase</fullName>
    </recommendedName>
</protein>
<dbReference type="Pfam" id="PF00535">
    <property type="entry name" value="Glycos_transf_2"/>
    <property type="match status" value="1"/>
</dbReference>
<dbReference type="InterPro" id="IPR029044">
    <property type="entry name" value="Nucleotide-diphossugar_trans"/>
</dbReference>
<dbReference type="Gene3D" id="3.90.550.10">
    <property type="entry name" value="Spore Coat Polysaccharide Biosynthesis Protein SpsA, Chain A"/>
    <property type="match status" value="1"/>
</dbReference>
<dbReference type="GO" id="GO:0016758">
    <property type="term" value="F:hexosyltransferase activity"/>
    <property type="evidence" value="ECO:0007669"/>
    <property type="project" value="UniProtKB-ARBA"/>
</dbReference>
<gene>
    <name evidence="4" type="ORF">GCM10010226_51170</name>
</gene>
<evidence type="ECO:0008006" key="6">
    <source>
        <dbReference type="Google" id="ProtNLM"/>
    </source>
</evidence>
<organism evidence="4 5">
    <name type="scientific">Streptomyces phaeofaciens</name>
    <dbReference type="NCBI Taxonomy" id="68254"/>
    <lineage>
        <taxon>Bacteria</taxon>
        <taxon>Bacillati</taxon>
        <taxon>Actinomycetota</taxon>
        <taxon>Actinomycetes</taxon>
        <taxon>Kitasatosporales</taxon>
        <taxon>Streptomycetaceae</taxon>
        <taxon>Streptomyces</taxon>
    </lineage>
</organism>
<dbReference type="InterPro" id="IPR054028">
    <property type="entry name" value="TarS/TarP_linker"/>
</dbReference>
<dbReference type="EMBL" id="BMSA01000016">
    <property type="protein sequence ID" value="GGT67145.1"/>
    <property type="molecule type" value="Genomic_DNA"/>
</dbReference>
<accession>A0A918HK85</accession>
<dbReference type="PANTHER" id="PTHR22916:SF3">
    <property type="entry name" value="UDP-GLCNAC:BETAGAL BETA-1,3-N-ACETYLGLUCOSAMINYLTRANSFERASE-LIKE PROTEIN 1"/>
    <property type="match status" value="1"/>
</dbReference>
<dbReference type="PANTHER" id="PTHR22916">
    <property type="entry name" value="GLYCOSYLTRANSFERASE"/>
    <property type="match status" value="1"/>
</dbReference>
<reference evidence="4" key="1">
    <citation type="journal article" date="2014" name="Int. J. Syst. Evol. Microbiol.">
        <title>Complete genome sequence of Corynebacterium casei LMG S-19264T (=DSM 44701T), isolated from a smear-ripened cheese.</title>
        <authorList>
            <consortium name="US DOE Joint Genome Institute (JGI-PGF)"/>
            <person name="Walter F."/>
            <person name="Albersmeier A."/>
            <person name="Kalinowski J."/>
            <person name="Ruckert C."/>
        </authorList>
    </citation>
    <scope>NUCLEOTIDE SEQUENCE</scope>
    <source>
        <strain evidence="4">JCM 4125</strain>
    </source>
</reference>
<feature type="region of interest" description="Disordered" evidence="1">
    <location>
        <begin position="414"/>
        <end position="435"/>
    </location>
</feature>
<dbReference type="Proteomes" id="UP000646776">
    <property type="component" value="Unassembled WGS sequence"/>
</dbReference>
<feature type="domain" description="TarS/TarP linker" evidence="3">
    <location>
        <begin position="226"/>
        <end position="318"/>
    </location>
</feature>
<dbReference type="CDD" id="cd00761">
    <property type="entry name" value="Glyco_tranf_GTA_type"/>
    <property type="match status" value="1"/>
</dbReference>
<evidence type="ECO:0000313" key="4">
    <source>
        <dbReference type="EMBL" id="GGT67145.1"/>
    </source>
</evidence>
<evidence type="ECO:0000313" key="5">
    <source>
        <dbReference type="Proteomes" id="UP000646776"/>
    </source>
</evidence>
<dbReference type="Pfam" id="PF22181">
    <property type="entry name" value="TarS_linker"/>
    <property type="match status" value="1"/>
</dbReference>
<keyword evidence="5" id="KW-1185">Reference proteome</keyword>
<comment type="caution">
    <text evidence="4">The sequence shown here is derived from an EMBL/GenBank/DDBJ whole genome shotgun (WGS) entry which is preliminary data.</text>
</comment>
<evidence type="ECO:0000259" key="2">
    <source>
        <dbReference type="Pfam" id="PF00535"/>
    </source>
</evidence>
<proteinExistence type="predicted"/>